<sequence length="129" mass="14117">MEKISATLRLRMSHKDAHYGGSLVDGAHMVHLFGDLATELLIKADGDEGLFLRYDEVEFLAPTYAGDYIEVYGEITKMGNTSRTMAFEAKKVVAARPDISPSAADSLEEPIVVARAKGVCVTPKESKRK</sequence>
<keyword evidence="3" id="KW-1185">Reference proteome</keyword>
<reference evidence="2 3" key="1">
    <citation type="submission" date="2020-02" db="EMBL/GenBank/DDBJ databases">
        <authorList>
            <person name="Kim Y.B."/>
            <person name="Roh S.W."/>
        </authorList>
    </citation>
    <scope>NUCLEOTIDE SEQUENCE [LARGE SCALE GENOMIC DNA]</scope>
    <source>
        <strain evidence="2 3">DSM 103574</strain>
    </source>
</reference>
<gene>
    <name evidence="2" type="ORF">Ami103574_15025</name>
</gene>
<dbReference type="InterPro" id="IPR006683">
    <property type="entry name" value="Thioestr_dom"/>
</dbReference>
<proteinExistence type="predicted"/>
<accession>A0A858BX47</accession>
<protein>
    <submittedName>
        <fullName evidence="2">3-aminobutyryl-CoA ammonia lyase</fullName>
    </submittedName>
</protein>
<dbReference type="CDD" id="cd03440">
    <property type="entry name" value="hot_dog"/>
    <property type="match status" value="1"/>
</dbReference>
<dbReference type="RefSeq" id="WP_163067760.1">
    <property type="nucleotide sequence ID" value="NZ_CP048649.1"/>
</dbReference>
<organism evidence="2 3">
    <name type="scientific">Aminipila butyrica</name>
    <dbReference type="NCBI Taxonomy" id="433296"/>
    <lineage>
        <taxon>Bacteria</taxon>
        <taxon>Bacillati</taxon>
        <taxon>Bacillota</taxon>
        <taxon>Clostridia</taxon>
        <taxon>Peptostreptococcales</taxon>
        <taxon>Anaerovoracaceae</taxon>
        <taxon>Aminipila</taxon>
    </lineage>
</organism>
<feature type="domain" description="Thioesterase" evidence="1">
    <location>
        <begin position="27"/>
        <end position="90"/>
    </location>
</feature>
<keyword evidence="2" id="KW-0456">Lyase</keyword>
<dbReference type="Gene3D" id="3.10.129.10">
    <property type="entry name" value="Hotdog Thioesterase"/>
    <property type="match status" value="1"/>
</dbReference>
<name>A0A858BX47_9FIRM</name>
<evidence type="ECO:0000313" key="3">
    <source>
        <dbReference type="Proteomes" id="UP000466848"/>
    </source>
</evidence>
<dbReference type="Proteomes" id="UP000466848">
    <property type="component" value="Chromosome"/>
</dbReference>
<dbReference type="KEGG" id="abut:Ami103574_15025"/>
<dbReference type="Pfam" id="PF03061">
    <property type="entry name" value="4HBT"/>
    <property type="match status" value="1"/>
</dbReference>
<dbReference type="GO" id="GO:0016829">
    <property type="term" value="F:lyase activity"/>
    <property type="evidence" value="ECO:0007669"/>
    <property type="project" value="UniProtKB-KW"/>
</dbReference>
<dbReference type="InterPro" id="IPR029069">
    <property type="entry name" value="HotDog_dom_sf"/>
</dbReference>
<evidence type="ECO:0000313" key="2">
    <source>
        <dbReference type="EMBL" id="QIB70523.1"/>
    </source>
</evidence>
<dbReference type="EMBL" id="CP048649">
    <property type="protein sequence ID" value="QIB70523.1"/>
    <property type="molecule type" value="Genomic_DNA"/>
</dbReference>
<dbReference type="SUPFAM" id="SSF54637">
    <property type="entry name" value="Thioesterase/thiol ester dehydrase-isomerase"/>
    <property type="match status" value="1"/>
</dbReference>
<evidence type="ECO:0000259" key="1">
    <source>
        <dbReference type="Pfam" id="PF03061"/>
    </source>
</evidence>
<dbReference type="AlphaFoldDB" id="A0A858BX47"/>